<proteinExistence type="predicted"/>
<dbReference type="EMBL" id="LK052962">
    <property type="protein sequence ID" value="CDR49542.1"/>
    <property type="molecule type" value="Genomic_DNA"/>
</dbReference>
<reference evidence="2" key="1">
    <citation type="journal article" date="2014" name="Genome Announc.">
        <title>Draft genome sequence of Rhodosporidium toruloides CECT1137, an oleaginous yeast of biotechnological interest.</title>
        <authorList>
            <person name="Morin N."/>
            <person name="Calcas X."/>
            <person name="Devillers H."/>
            <person name="Durrens P."/>
            <person name="Sherman D.J."/>
            <person name="Nicaud J.-M."/>
            <person name="Neuveglise C."/>
        </authorList>
    </citation>
    <scope>NUCLEOTIDE SEQUENCE</scope>
    <source>
        <strain evidence="2">CECT1137</strain>
    </source>
</reference>
<feature type="transmembrane region" description="Helical" evidence="1">
    <location>
        <begin position="242"/>
        <end position="259"/>
    </location>
</feature>
<keyword evidence="1" id="KW-0472">Membrane</keyword>
<organism evidence="2">
    <name type="scientific">Rhodotorula toruloides</name>
    <name type="common">Yeast</name>
    <name type="synonym">Rhodosporidium toruloides</name>
    <dbReference type="NCBI Taxonomy" id="5286"/>
    <lineage>
        <taxon>Eukaryota</taxon>
        <taxon>Fungi</taxon>
        <taxon>Dikarya</taxon>
        <taxon>Basidiomycota</taxon>
        <taxon>Pucciniomycotina</taxon>
        <taxon>Microbotryomycetes</taxon>
        <taxon>Sporidiobolales</taxon>
        <taxon>Sporidiobolaceae</taxon>
        <taxon>Rhodotorula</taxon>
    </lineage>
</organism>
<gene>
    <name evidence="2" type="ORF">RHTO0S_27e01882g</name>
</gene>
<keyword evidence="1" id="KW-0812">Transmembrane</keyword>
<evidence type="ECO:0000256" key="1">
    <source>
        <dbReference type="SAM" id="Phobius"/>
    </source>
</evidence>
<dbReference type="InterPro" id="IPR049500">
    <property type="entry name" value="Peptidase_M50B-like"/>
</dbReference>
<dbReference type="OrthoDB" id="40823at2759"/>
<name>A0A061BJF3_RHOTO</name>
<protein>
    <submittedName>
        <fullName evidence="2">RHTO0S27e01882g1_1</fullName>
    </submittedName>
</protein>
<dbReference type="PANTHER" id="PTHR33979:SF2">
    <property type="entry name" value="PEPTIDASE M50B-LIKE-DOMAIN-CONTAINING PROTEIN"/>
    <property type="match status" value="1"/>
</dbReference>
<feature type="transmembrane region" description="Helical" evidence="1">
    <location>
        <begin position="165"/>
        <end position="187"/>
    </location>
</feature>
<evidence type="ECO:0000313" key="2">
    <source>
        <dbReference type="EMBL" id="CDR49542.1"/>
    </source>
</evidence>
<dbReference type="AlphaFoldDB" id="A0A061BJF3"/>
<dbReference type="PANTHER" id="PTHR33979">
    <property type="entry name" value="OS02G0221600 PROTEIN"/>
    <property type="match status" value="1"/>
</dbReference>
<feature type="transmembrane region" description="Helical" evidence="1">
    <location>
        <begin position="287"/>
        <end position="312"/>
    </location>
</feature>
<keyword evidence="1" id="KW-1133">Transmembrane helix</keyword>
<feature type="transmembrane region" description="Helical" evidence="1">
    <location>
        <begin position="217"/>
        <end position="236"/>
    </location>
</feature>
<feature type="transmembrane region" description="Helical" evidence="1">
    <location>
        <begin position="101"/>
        <end position="121"/>
    </location>
</feature>
<accession>A0A061BJF3</accession>
<sequence length="326" mass="34888">MAPAPLLLLTSPLDLAPTAPGSTVLAAVAASSADREALDAPGKMQRVRRREKRASLPVEAWSAAGEGVLAIRGLETASSGRLVKRASLAPTDTQKVTLGVIAAYAVVITVLWNLPVVRWVLWPWKMLTIAFHEFGHAATGCCTGAKVKSIELDPREGGVTMMAGGVGWITLPAGYLGSSLIGAVLIFCGFNVVASKIASLVVGVCFLITLWWSRRDWLSILTILVATGLIVAFWFIAHGEALRYYMLWLGTMSGLYSIYDICDDLIFRKVNESDASVFARRYGGSPVCWGVIWGIVSLLFMAIGIIAGLAAFKSAGDGTKFLPTRL</sequence>
<feature type="transmembrane region" description="Helical" evidence="1">
    <location>
        <begin position="193"/>
        <end position="212"/>
    </location>
</feature>
<dbReference type="Pfam" id="PF13398">
    <property type="entry name" value="Peptidase_M50B"/>
    <property type="match status" value="1"/>
</dbReference>